<evidence type="ECO:0000256" key="1">
    <source>
        <dbReference type="ARBA" id="ARBA00023015"/>
    </source>
</evidence>
<dbReference type="SUPFAM" id="SSF46785">
    <property type="entry name" value="Winged helix' DNA-binding domain"/>
    <property type="match status" value="1"/>
</dbReference>
<evidence type="ECO:0000313" key="7">
    <source>
        <dbReference type="Proteomes" id="UP001589867"/>
    </source>
</evidence>
<dbReference type="InterPro" id="IPR023187">
    <property type="entry name" value="Tscrpt_reg_MarR-type_CS"/>
</dbReference>
<reference evidence="6 7" key="1">
    <citation type="submission" date="2024-09" db="EMBL/GenBank/DDBJ databases">
        <authorList>
            <person name="Sun Q."/>
            <person name="Mori K."/>
        </authorList>
    </citation>
    <scope>NUCLEOTIDE SEQUENCE [LARGE SCALE GENOMIC DNA]</scope>
    <source>
        <strain evidence="6 7">TBRC 3947</strain>
    </source>
</reference>
<proteinExistence type="predicted"/>
<protein>
    <submittedName>
        <fullName evidence="6">MarR family winged helix-turn-helix transcriptional regulator</fullName>
    </submittedName>
</protein>
<dbReference type="PANTHER" id="PTHR33164">
    <property type="entry name" value="TRANSCRIPTIONAL REGULATOR, MARR FAMILY"/>
    <property type="match status" value="1"/>
</dbReference>
<keyword evidence="2" id="KW-0238">DNA-binding</keyword>
<dbReference type="Gene3D" id="1.10.10.10">
    <property type="entry name" value="Winged helix-like DNA-binding domain superfamily/Winged helix DNA-binding domain"/>
    <property type="match status" value="1"/>
</dbReference>
<dbReference type="PANTHER" id="PTHR33164:SF57">
    <property type="entry name" value="MARR-FAMILY TRANSCRIPTIONAL REGULATOR"/>
    <property type="match status" value="1"/>
</dbReference>
<comment type="caution">
    <text evidence="6">The sequence shown here is derived from an EMBL/GenBank/DDBJ whole genome shotgun (WGS) entry which is preliminary data.</text>
</comment>
<dbReference type="PROSITE" id="PS01117">
    <property type="entry name" value="HTH_MARR_1"/>
    <property type="match status" value="1"/>
</dbReference>
<keyword evidence="3" id="KW-0804">Transcription</keyword>
<evidence type="ECO:0000256" key="3">
    <source>
        <dbReference type="ARBA" id="ARBA00023163"/>
    </source>
</evidence>
<accession>A0ABV6MDH4</accession>
<dbReference type="Pfam" id="PF01047">
    <property type="entry name" value="MarR"/>
    <property type="match status" value="1"/>
</dbReference>
<dbReference type="RefSeq" id="WP_377258642.1">
    <property type="nucleotide sequence ID" value="NZ_JBHLUH010000072.1"/>
</dbReference>
<feature type="domain" description="HTH marR-type" evidence="5">
    <location>
        <begin position="22"/>
        <end position="154"/>
    </location>
</feature>
<evidence type="ECO:0000256" key="2">
    <source>
        <dbReference type="ARBA" id="ARBA00023125"/>
    </source>
</evidence>
<dbReference type="PROSITE" id="PS50995">
    <property type="entry name" value="HTH_MARR_2"/>
    <property type="match status" value="1"/>
</dbReference>
<keyword evidence="7" id="KW-1185">Reference proteome</keyword>
<name>A0ABV6MDH4_9ACTN</name>
<dbReference type="InterPro" id="IPR036390">
    <property type="entry name" value="WH_DNA-bd_sf"/>
</dbReference>
<evidence type="ECO:0000259" key="5">
    <source>
        <dbReference type="PROSITE" id="PS50995"/>
    </source>
</evidence>
<dbReference type="InterPro" id="IPR000835">
    <property type="entry name" value="HTH_MarR-typ"/>
</dbReference>
<dbReference type="EMBL" id="JBHLUH010000072">
    <property type="protein sequence ID" value="MFC0532487.1"/>
    <property type="molecule type" value="Genomic_DNA"/>
</dbReference>
<organism evidence="6 7">
    <name type="scientific">Phytohabitans kaempferiae</name>
    <dbReference type="NCBI Taxonomy" id="1620943"/>
    <lineage>
        <taxon>Bacteria</taxon>
        <taxon>Bacillati</taxon>
        <taxon>Actinomycetota</taxon>
        <taxon>Actinomycetes</taxon>
        <taxon>Micromonosporales</taxon>
        <taxon>Micromonosporaceae</taxon>
    </lineage>
</organism>
<dbReference type="InterPro" id="IPR039422">
    <property type="entry name" value="MarR/SlyA-like"/>
</dbReference>
<evidence type="ECO:0000313" key="6">
    <source>
        <dbReference type="EMBL" id="MFC0532487.1"/>
    </source>
</evidence>
<dbReference type="InterPro" id="IPR036388">
    <property type="entry name" value="WH-like_DNA-bd_sf"/>
</dbReference>
<keyword evidence="1" id="KW-0805">Transcription regulation</keyword>
<dbReference type="SMART" id="SM00347">
    <property type="entry name" value="HTH_MARR"/>
    <property type="match status" value="1"/>
</dbReference>
<dbReference type="Proteomes" id="UP001589867">
    <property type="component" value="Unassembled WGS sequence"/>
</dbReference>
<feature type="region of interest" description="Disordered" evidence="4">
    <location>
        <begin position="1"/>
        <end position="23"/>
    </location>
</feature>
<sequence length="156" mass="16328">MVKQSGQGGLPARPAGVPADERHETASLLHSAALRLLRVARTRDVGMDLDGPRASLLSVVVFAGPQPVSRLAAIEQVSPPAITKLVAALEADGLVVRERAAADRRVVLVTATAAGRRLLERGRAARVRAVADLLDGASARDLATLRRAAQIIAGRL</sequence>
<evidence type="ECO:0000256" key="4">
    <source>
        <dbReference type="SAM" id="MobiDB-lite"/>
    </source>
</evidence>
<gene>
    <name evidence="6" type="ORF">ACFFIA_33050</name>
</gene>